<accession>I2F3F8</accession>
<dbReference type="STRING" id="660470.Theba_0746"/>
<dbReference type="InterPro" id="IPR027421">
    <property type="entry name" value="DNA_pol_lamdba_lyase_dom_sf"/>
</dbReference>
<protein>
    <submittedName>
        <fullName evidence="1">Uncharacterized protein</fullName>
    </submittedName>
</protein>
<dbReference type="Gene3D" id="1.10.150.110">
    <property type="entry name" value="DNA polymerase beta, N-terminal domain-like"/>
    <property type="match status" value="1"/>
</dbReference>
<dbReference type="AlphaFoldDB" id="I2F3F8"/>
<keyword evidence="2" id="KW-1185">Reference proteome</keyword>
<dbReference type="HOGENOM" id="CLU_1710870_0_0_0"/>
<dbReference type="KEGG" id="mpg:Theba_0746"/>
<evidence type="ECO:0000313" key="1">
    <source>
        <dbReference type="EMBL" id="AFK06461.1"/>
    </source>
</evidence>
<dbReference type="EMBL" id="CP003532">
    <property type="protein sequence ID" value="AFK06461.1"/>
    <property type="molecule type" value="Genomic_DNA"/>
</dbReference>
<reference evidence="1 2" key="1">
    <citation type="journal article" date="2012" name="Genome Biol. Evol.">
        <title>Genome Sequence of the Mesophilic Thermotogales Bacterium Mesotoga prima MesG1.Ag.4.2 Reveals the Largest Thermotogales Genome To Date.</title>
        <authorList>
            <person name="Zhaxybayeva O."/>
            <person name="Swithers K.S."/>
            <person name="Foght J."/>
            <person name="Green A.G."/>
            <person name="Bruce D."/>
            <person name="Detter C."/>
            <person name="Han S."/>
            <person name="Teshima H."/>
            <person name="Han J."/>
            <person name="Woyke T."/>
            <person name="Pitluck S."/>
            <person name="Nolan M."/>
            <person name="Ivanova N."/>
            <person name="Pati A."/>
            <person name="Land M.L."/>
            <person name="Dlutek M."/>
            <person name="Doolittle W.F."/>
            <person name="Noll K.M."/>
            <person name="Nesbo C.L."/>
        </authorList>
    </citation>
    <scope>NUCLEOTIDE SEQUENCE [LARGE SCALE GENOMIC DNA]</scope>
    <source>
        <strain evidence="2">mesG1.Ag.4.2</strain>
    </source>
</reference>
<organism evidence="1 2">
    <name type="scientific">Mesotoga prima MesG1.Ag.4.2</name>
    <dbReference type="NCBI Taxonomy" id="660470"/>
    <lineage>
        <taxon>Bacteria</taxon>
        <taxon>Thermotogati</taxon>
        <taxon>Thermotogota</taxon>
        <taxon>Thermotogae</taxon>
        <taxon>Kosmotogales</taxon>
        <taxon>Kosmotogaceae</taxon>
        <taxon>Mesotoga</taxon>
    </lineage>
</organism>
<proteinExistence type="predicted"/>
<dbReference type="RefSeq" id="WP_014730515.1">
    <property type="nucleotide sequence ID" value="NC_017934.1"/>
</dbReference>
<dbReference type="GeneID" id="87106589"/>
<dbReference type="eggNOG" id="COG1796">
    <property type="taxonomic scope" value="Bacteria"/>
</dbReference>
<gene>
    <name evidence="1" type="ORF">Theba_0746</name>
</gene>
<evidence type="ECO:0000313" key="2">
    <source>
        <dbReference type="Proteomes" id="UP000002881"/>
    </source>
</evidence>
<dbReference type="SUPFAM" id="SSF47802">
    <property type="entry name" value="DNA polymerase beta, N-terminal domain-like"/>
    <property type="match status" value="1"/>
</dbReference>
<name>I2F3F8_9BACT</name>
<dbReference type="Proteomes" id="UP000002881">
    <property type="component" value="Chromosome"/>
</dbReference>
<sequence>MEKEDLARQFDLLSRLLRVTRDNPFKIRTYEFAAKTIRSNLASGELSSEDIVALSSIKGIGKAVVEKSLEFLHRSEIQKITDLKSKIPNSIYMLTAQDLVDPEVLSYIWKDMGLTKPLEILEFLLDKRESLKLSQERLSNIEALLIEAGSSRAK</sequence>